<proteinExistence type="predicted"/>
<reference evidence="1" key="1">
    <citation type="journal article" date="2013" name="BMC Genomics">
        <title>Unscrambling butterfly oogenesis.</title>
        <authorList>
            <person name="Carter J.M."/>
            <person name="Baker S.C."/>
            <person name="Pink R."/>
            <person name="Carter D.R."/>
            <person name="Collins A."/>
            <person name="Tomlin J."/>
            <person name="Gibbs M."/>
            <person name="Breuker C.J."/>
        </authorList>
    </citation>
    <scope>NUCLEOTIDE SEQUENCE</scope>
    <source>
        <tissue evidence="1">Ovary</tissue>
    </source>
</reference>
<dbReference type="AlphaFoldDB" id="S4NZ98"/>
<name>S4NZ98_9NEOP</name>
<accession>S4NZ98</accession>
<feature type="non-terminal residue" evidence="1">
    <location>
        <position position="74"/>
    </location>
</feature>
<protein>
    <submittedName>
        <fullName evidence="1">Uncharacterized protein</fullName>
    </submittedName>
</protein>
<sequence>MCTFKSTKCKIVNKVCVLYERRLSFITMILHISRIIKLGLIRVSRSTCLMHGFIKPNNHFFNFYTNFTSKKAGL</sequence>
<reference evidence="1" key="2">
    <citation type="submission" date="2013-05" db="EMBL/GenBank/DDBJ databases">
        <authorList>
            <person name="Carter J.-M."/>
            <person name="Baker S.C."/>
            <person name="Pink R."/>
            <person name="Carter D.R.F."/>
            <person name="Collins A."/>
            <person name="Tomlin J."/>
            <person name="Gibbs M."/>
            <person name="Breuker C.J."/>
        </authorList>
    </citation>
    <scope>NUCLEOTIDE SEQUENCE</scope>
    <source>
        <tissue evidence="1">Ovary</tissue>
    </source>
</reference>
<dbReference type="EMBL" id="GAIX01009886">
    <property type="protein sequence ID" value="JAA82674.1"/>
    <property type="molecule type" value="Transcribed_RNA"/>
</dbReference>
<organism evidence="1">
    <name type="scientific">Pararge aegeria</name>
    <name type="common">speckled wood butterfly</name>
    <dbReference type="NCBI Taxonomy" id="116150"/>
    <lineage>
        <taxon>Eukaryota</taxon>
        <taxon>Metazoa</taxon>
        <taxon>Ecdysozoa</taxon>
        <taxon>Arthropoda</taxon>
        <taxon>Hexapoda</taxon>
        <taxon>Insecta</taxon>
        <taxon>Pterygota</taxon>
        <taxon>Neoptera</taxon>
        <taxon>Endopterygota</taxon>
        <taxon>Lepidoptera</taxon>
        <taxon>Glossata</taxon>
        <taxon>Ditrysia</taxon>
        <taxon>Papilionoidea</taxon>
        <taxon>Nymphalidae</taxon>
        <taxon>Satyrinae</taxon>
        <taxon>Satyrini</taxon>
        <taxon>Parargina</taxon>
        <taxon>Pararge</taxon>
    </lineage>
</organism>
<evidence type="ECO:0000313" key="1">
    <source>
        <dbReference type="EMBL" id="JAA82674.1"/>
    </source>
</evidence>